<dbReference type="Pfam" id="PF00135">
    <property type="entry name" value="COesterase"/>
    <property type="match status" value="1"/>
</dbReference>
<keyword evidence="2 3" id="KW-0378">Hydrolase</keyword>
<keyword evidence="6" id="KW-1185">Reference proteome</keyword>
<evidence type="ECO:0000259" key="4">
    <source>
        <dbReference type="Pfam" id="PF00135"/>
    </source>
</evidence>
<dbReference type="EMBL" id="JACVVK020000039">
    <property type="protein sequence ID" value="KAK7500053.1"/>
    <property type="molecule type" value="Genomic_DNA"/>
</dbReference>
<keyword evidence="3" id="KW-0732">Signal</keyword>
<dbReference type="InterPro" id="IPR019826">
    <property type="entry name" value="Carboxylesterase_B_AS"/>
</dbReference>
<evidence type="ECO:0000313" key="5">
    <source>
        <dbReference type="EMBL" id="KAK7500053.1"/>
    </source>
</evidence>
<proteinExistence type="inferred from homology"/>
<dbReference type="PANTHER" id="PTHR43903">
    <property type="entry name" value="NEUROLIGIN"/>
    <property type="match status" value="1"/>
</dbReference>
<dbReference type="InterPro" id="IPR051093">
    <property type="entry name" value="Neuroligin/BSAL"/>
</dbReference>
<dbReference type="PROSITE" id="PS00122">
    <property type="entry name" value="CARBOXYLESTERASE_B_1"/>
    <property type="match status" value="1"/>
</dbReference>
<evidence type="ECO:0000256" key="2">
    <source>
        <dbReference type="ARBA" id="ARBA00022801"/>
    </source>
</evidence>
<feature type="signal peptide" evidence="3">
    <location>
        <begin position="1"/>
        <end position="25"/>
    </location>
</feature>
<protein>
    <recommendedName>
        <fullName evidence="3">Carboxylic ester hydrolase</fullName>
        <ecNumber evidence="3">3.1.1.-</ecNumber>
    </recommendedName>
</protein>
<dbReference type="InterPro" id="IPR029058">
    <property type="entry name" value="AB_hydrolase_fold"/>
</dbReference>
<dbReference type="AlphaFoldDB" id="A0ABD0LLJ3"/>
<feature type="domain" description="Carboxylesterase type B" evidence="4">
    <location>
        <begin position="29"/>
        <end position="546"/>
    </location>
</feature>
<organism evidence="5 6">
    <name type="scientific">Batillaria attramentaria</name>
    <dbReference type="NCBI Taxonomy" id="370345"/>
    <lineage>
        <taxon>Eukaryota</taxon>
        <taxon>Metazoa</taxon>
        <taxon>Spiralia</taxon>
        <taxon>Lophotrochozoa</taxon>
        <taxon>Mollusca</taxon>
        <taxon>Gastropoda</taxon>
        <taxon>Caenogastropoda</taxon>
        <taxon>Sorbeoconcha</taxon>
        <taxon>Cerithioidea</taxon>
        <taxon>Batillariidae</taxon>
        <taxon>Batillaria</taxon>
    </lineage>
</organism>
<feature type="chain" id="PRO_5044533024" description="Carboxylic ester hydrolase" evidence="3">
    <location>
        <begin position="26"/>
        <end position="605"/>
    </location>
</feature>
<dbReference type="EC" id="3.1.1.-" evidence="3"/>
<reference evidence="5 6" key="1">
    <citation type="journal article" date="2023" name="Sci. Data">
        <title>Genome assembly of the Korean intertidal mud-creeper Batillaria attramentaria.</title>
        <authorList>
            <person name="Patra A.K."/>
            <person name="Ho P.T."/>
            <person name="Jun S."/>
            <person name="Lee S.J."/>
            <person name="Kim Y."/>
            <person name="Won Y.J."/>
        </authorList>
    </citation>
    <scope>NUCLEOTIDE SEQUENCE [LARGE SCALE GENOMIC DNA]</scope>
    <source>
        <strain evidence="5">Wonlab-2016</strain>
    </source>
</reference>
<dbReference type="SUPFAM" id="SSF53474">
    <property type="entry name" value="alpha/beta-Hydrolases"/>
    <property type="match status" value="1"/>
</dbReference>
<comment type="similarity">
    <text evidence="1 3">Belongs to the type-B carboxylesterase/lipase family.</text>
</comment>
<sequence length="605" mass="66420">MAILLPSAPCMLLMFVVFTLTSVHAQTVNVTVPDIGVIVGKAEDVTLPDGHRSTVAVFRGIPYAEPPVGQLRFAKPVPKANLTTPFQALQFGPICPQRSSNAMSEDCLHVNVFVPSAQLPVIENVTKPLAVFVWIHGGAFQQGSGNIDGKSLATFGNIIVVSINYRLGALGFLTTLDQEATGNYGLWDQRLALQWVKTNIRAFGGDPDEITIGGGSAGGFSVSFQSLHAENEGLFRRFIAESGNAISVMNNRDNAAEYTKVLARQLACDTTSSQTIVSCLRQKNFTDIATKLLLPLGPFELPWGPAIDGDFFQQNPSDEITWPPSKADLSVVKSMDGIFVTAGAEGSVSYDMWVRIIAKQLNQTVTHGVSKQVFDKVIDGMLSSQKQSSDPQIISAIVYEYTDWEDPDNPATLGQSTVDLLTDQQWFVPNVVFSRNHALNNNHTSTYLLQFDQKPLSRGWLHGAPHVAYGRYVWGAQGNDKEWELSKVFMTYWSNFIKTGNPNSPSPTHTQWLPFDVHDEHYLLIDNDVSGISDGKHCKARRTDFWLDYLPGVKVAAARNHGDVNPATRKPDCSASAGERPLGDRFWLLMIISVVTLAGMNHVEL</sequence>
<dbReference type="Proteomes" id="UP001519460">
    <property type="component" value="Unassembled WGS sequence"/>
</dbReference>
<dbReference type="InterPro" id="IPR002018">
    <property type="entry name" value="CarbesteraseB"/>
</dbReference>
<dbReference type="GO" id="GO:0016787">
    <property type="term" value="F:hydrolase activity"/>
    <property type="evidence" value="ECO:0007669"/>
    <property type="project" value="UniProtKB-KW"/>
</dbReference>
<dbReference type="Gene3D" id="3.40.50.1820">
    <property type="entry name" value="alpha/beta hydrolase"/>
    <property type="match status" value="1"/>
</dbReference>
<evidence type="ECO:0000256" key="3">
    <source>
        <dbReference type="RuleBase" id="RU361235"/>
    </source>
</evidence>
<accession>A0ABD0LLJ3</accession>
<evidence type="ECO:0000313" key="6">
    <source>
        <dbReference type="Proteomes" id="UP001519460"/>
    </source>
</evidence>
<evidence type="ECO:0000256" key="1">
    <source>
        <dbReference type="ARBA" id="ARBA00005964"/>
    </source>
</evidence>
<comment type="caution">
    <text evidence="5">The sequence shown here is derived from an EMBL/GenBank/DDBJ whole genome shotgun (WGS) entry which is preliminary data.</text>
</comment>
<gene>
    <name evidence="5" type="ORF">BaRGS_00008600</name>
</gene>
<name>A0ABD0LLJ3_9CAEN</name>